<dbReference type="InterPro" id="IPR008538">
    <property type="entry name" value="Uma2"/>
</dbReference>
<feature type="domain" description="Putative restriction endonuclease" evidence="1">
    <location>
        <begin position="21"/>
        <end position="176"/>
    </location>
</feature>
<dbReference type="PANTHER" id="PTHR35400:SF1">
    <property type="entry name" value="SLR1083 PROTEIN"/>
    <property type="match status" value="1"/>
</dbReference>
<organism evidence="2 3">
    <name type="scientific">Aquisphaera giovannonii</name>
    <dbReference type="NCBI Taxonomy" id="406548"/>
    <lineage>
        <taxon>Bacteria</taxon>
        <taxon>Pseudomonadati</taxon>
        <taxon>Planctomycetota</taxon>
        <taxon>Planctomycetia</taxon>
        <taxon>Isosphaerales</taxon>
        <taxon>Isosphaeraceae</taxon>
        <taxon>Aquisphaera</taxon>
    </lineage>
</organism>
<dbReference type="InterPro" id="IPR011335">
    <property type="entry name" value="Restrct_endonuc-II-like"/>
</dbReference>
<dbReference type="CDD" id="cd06260">
    <property type="entry name" value="DUF820-like"/>
    <property type="match status" value="1"/>
</dbReference>
<proteinExistence type="predicted"/>
<dbReference type="AlphaFoldDB" id="A0A5B9W5Q9"/>
<dbReference type="EMBL" id="CP042997">
    <property type="protein sequence ID" value="QEH36006.1"/>
    <property type="molecule type" value="Genomic_DNA"/>
</dbReference>
<dbReference type="KEGG" id="agv:OJF2_45640"/>
<dbReference type="Gene3D" id="3.90.1570.10">
    <property type="entry name" value="tt1808, chain A"/>
    <property type="match status" value="1"/>
</dbReference>
<sequence>MSTIERSEPARGRPPQGRMSVEQYEKLIAARVIDADAPVELIEGRIVGKMTKGDAHCGACDLMQQALIAALAGSGWFVRIEKPVAIPGKKSMPEPDFSVVRGTPADYFGGQPRPDRVGLIVEVADTSLRRDRRRARIFVDGGIPECWILDLVHGRLEVIRPGTDPRILAPGDSAELVLDGVVVAQIAVAGLLPR</sequence>
<protein>
    <recommendedName>
        <fullName evidence="1">Putative restriction endonuclease domain-containing protein</fullName>
    </recommendedName>
</protein>
<dbReference type="SUPFAM" id="SSF52980">
    <property type="entry name" value="Restriction endonuclease-like"/>
    <property type="match status" value="1"/>
</dbReference>
<dbReference type="PANTHER" id="PTHR35400">
    <property type="entry name" value="SLR1083 PROTEIN"/>
    <property type="match status" value="1"/>
</dbReference>
<accession>A0A5B9W5Q9</accession>
<reference evidence="2 3" key="1">
    <citation type="submission" date="2019-08" db="EMBL/GenBank/DDBJ databases">
        <title>Deep-cultivation of Planctomycetes and their phenomic and genomic characterization uncovers novel biology.</title>
        <authorList>
            <person name="Wiegand S."/>
            <person name="Jogler M."/>
            <person name="Boedeker C."/>
            <person name="Pinto D."/>
            <person name="Vollmers J."/>
            <person name="Rivas-Marin E."/>
            <person name="Kohn T."/>
            <person name="Peeters S.H."/>
            <person name="Heuer A."/>
            <person name="Rast P."/>
            <person name="Oberbeckmann S."/>
            <person name="Bunk B."/>
            <person name="Jeske O."/>
            <person name="Meyerdierks A."/>
            <person name="Storesund J.E."/>
            <person name="Kallscheuer N."/>
            <person name="Luecker S."/>
            <person name="Lage O.M."/>
            <person name="Pohl T."/>
            <person name="Merkel B.J."/>
            <person name="Hornburger P."/>
            <person name="Mueller R.-W."/>
            <person name="Bruemmer F."/>
            <person name="Labrenz M."/>
            <person name="Spormann A.M."/>
            <person name="Op den Camp H."/>
            <person name="Overmann J."/>
            <person name="Amann R."/>
            <person name="Jetten M.S.M."/>
            <person name="Mascher T."/>
            <person name="Medema M.H."/>
            <person name="Devos D.P."/>
            <person name="Kaster A.-K."/>
            <person name="Ovreas L."/>
            <person name="Rohde M."/>
            <person name="Galperin M.Y."/>
            <person name="Jogler C."/>
        </authorList>
    </citation>
    <scope>NUCLEOTIDE SEQUENCE [LARGE SCALE GENOMIC DNA]</scope>
    <source>
        <strain evidence="2 3">OJF2</strain>
    </source>
</reference>
<evidence type="ECO:0000313" key="2">
    <source>
        <dbReference type="EMBL" id="QEH36006.1"/>
    </source>
</evidence>
<dbReference type="Pfam" id="PF05685">
    <property type="entry name" value="Uma2"/>
    <property type="match status" value="1"/>
</dbReference>
<name>A0A5B9W5Q9_9BACT</name>
<evidence type="ECO:0000259" key="1">
    <source>
        <dbReference type="Pfam" id="PF05685"/>
    </source>
</evidence>
<keyword evidence="3" id="KW-1185">Reference proteome</keyword>
<evidence type="ECO:0000313" key="3">
    <source>
        <dbReference type="Proteomes" id="UP000324233"/>
    </source>
</evidence>
<gene>
    <name evidence="2" type="ORF">OJF2_45640</name>
</gene>
<dbReference type="Proteomes" id="UP000324233">
    <property type="component" value="Chromosome"/>
</dbReference>
<dbReference type="RefSeq" id="WP_168221978.1">
    <property type="nucleotide sequence ID" value="NZ_CP042997.1"/>
</dbReference>
<dbReference type="InterPro" id="IPR012296">
    <property type="entry name" value="Nuclease_put_TT1808"/>
</dbReference>